<accession>A0A1L4BM46</accession>
<proteinExistence type="predicted"/>
<protein>
    <submittedName>
        <fullName evidence="1">Uncharacterized protein</fullName>
    </submittedName>
</protein>
<keyword evidence="1" id="KW-0614">Plasmid</keyword>
<dbReference type="EMBL" id="KX833212">
    <property type="protein sequence ID" value="API83005.1"/>
    <property type="molecule type" value="Genomic_DNA"/>
</dbReference>
<organism evidence="1">
    <name type="scientific">Salmonella typhi</name>
    <dbReference type="NCBI Taxonomy" id="90370"/>
    <lineage>
        <taxon>Bacteria</taxon>
        <taxon>Pseudomonadati</taxon>
        <taxon>Pseudomonadota</taxon>
        <taxon>Gammaproteobacteria</taxon>
        <taxon>Enterobacterales</taxon>
        <taxon>Enterobacteriaceae</taxon>
        <taxon>Salmonella</taxon>
    </lineage>
</organism>
<dbReference type="AlphaFoldDB" id="A0A1L4BM46"/>
<evidence type="ECO:0000313" key="1">
    <source>
        <dbReference type="EMBL" id="API83005.1"/>
    </source>
</evidence>
<sequence length="79" mass="8985">MSWKQKVARGFGDIDCIFAVHPLDHKDAQEAMSAAKAAGATFQDFEKEMVWHIYQKMPNSPGLHSHIKEQVATAKQMWQ</sequence>
<reference evidence="1" key="1">
    <citation type="submission" date="2016-09" db="EMBL/GenBank/DDBJ databases">
        <title>Whole genome sequence analysis of Salmonella Typhi isolated in Thailand before and after the introduction of a national immunization program.</title>
        <authorList>
            <person name="Dyson Z.A."/>
            <person name="Thanh D.P."/>
            <person name="Bodhidatta L."/>
            <person name="Mason C.J."/>
            <person name="Rabaa M.A."/>
            <person name="Vinh P.V."/>
            <person name="Thanh T.H."/>
            <person name="Thwaites G.E."/>
            <person name="Baker S."/>
            <person name="Holt K.E."/>
        </authorList>
    </citation>
    <scope>NUCLEOTIDE SEQUENCE</scope>
    <source>
        <strain evidence="1">Salmonella Typhi strain Ty004 plasmid pTy004_02</strain>
        <plasmid evidence="1">pTy004_02</plasmid>
    </source>
</reference>
<name>A0A1L4BM46_SALTI</name>
<dbReference type="RefSeq" id="WP_000118581.1">
    <property type="nucleotide sequence ID" value="NZ_KX833212.1"/>
</dbReference>
<geneLocation type="plasmid" evidence="1">
    <name>pTy004_02</name>
</geneLocation>